<evidence type="ECO:0000259" key="8">
    <source>
        <dbReference type="PROSITE" id="PS52029"/>
    </source>
</evidence>
<keyword evidence="4 6" id="KW-0573">Peptidoglycan synthesis</keyword>
<name>A0ABV5WCV0_9BACI</name>
<comment type="pathway">
    <text evidence="1 6">Cell wall biogenesis; peptidoglycan biosynthesis.</text>
</comment>
<keyword evidence="3 6" id="KW-0133">Cell shape</keyword>
<organism evidence="9 10">
    <name type="scientific">Ectobacillus funiculus</name>
    <dbReference type="NCBI Taxonomy" id="137993"/>
    <lineage>
        <taxon>Bacteria</taxon>
        <taxon>Bacillati</taxon>
        <taxon>Bacillota</taxon>
        <taxon>Bacilli</taxon>
        <taxon>Bacillales</taxon>
        <taxon>Bacillaceae</taxon>
        <taxon>Ectobacillus</taxon>
    </lineage>
</organism>
<keyword evidence="7" id="KW-0812">Transmembrane</keyword>
<dbReference type="Gene3D" id="2.40.440.10">
    <property type="entry name" value="L,D-transpeptidase catalytic domain-like"/>
    <property type="match status" value="1"/>
</dbReference>
<dbReference type="Pfam" id="PF12229">
    <property type="entry name" value="PG_binding_4"/>
    <property type="match status" value="1"/>
</dbReference>
<keyword evidence="5 6" id="KW-0961">Cell wall biogenesis/degradation</keyword>
<dbReference type="InterPro" id="IPR038054">
    <property type="entry name" value="LD_TPept-like_central_sf"/>
</dbReference>
<evidence type="ECO:0000313" key="9">
    <source>
        <dbReference type="EMBL" id="MFB9758414.1"/>
    </source>
</evidence>
<dbReference type="InterPro" id="IPR038063">
    <property type="entry name" value="Transpep_catalytic_dom"/>
</dbReference>
<keyword evidence="7" id="KW-0472">Membrane</keyword>
<reference evidence="9 10" key="1">
    <citation type="submission" date="2024-09" db="EMBL/GenBank/DDBJ databases">
        <authorList>
            <person name="Sun Q."/>
            <person name="Mori K."/>
        </authorList>
    </citation>
    <scope>NUCLEOTIDE SEQUENCE [LARGE SCALE GENOMIC DNA]</scope>
    <source>
        <strain evidence="9 10">JCM 11201</strain>
    </source>
</reference>
<dbReference type="InterPro" id="IPR005490">
    <property type="entry name" value="LD_TPept_cat_dom"/>
</dbReference>
<evidence type="ECO:0000256" key="7">
    <source>
        <dbReference type="SAM" id="Phobius"/>
    </source>
</evidence>
<dbReference type="CDD" id="cd16913">
    <property type="entry name" value="YkuD_like"/>
    <property type="match status" value="1"/>
</dbReference>
<dbReference type="PANTHER" id="PTHR30582:SF33">
    <property type="entry name" value="EXPORTED PROTEIN"/>
    <property type="match status" value="1"/>
</dbReference>
<keyword evidence="2" id="KW-0808">Transferase</keyword>
<keyword evidence="7" id="KW-1133">Transmembrane helix</keyword>
<dbReference type="Proteomes" id="UP001589609">
    <property type="component" value="Unassembled WGS sequence"/>
</dbReference>
<dbReference type="RefSeq" id="WP_379948686.1">
    <property type="nucleotide sequence ID" value="NZ_JBHMAF010000032.1"/>
</dbReference>
<proteinExistence type="predicted"/>
<dbReference type="Pfam" id="PF03734">
    <property type="entry name" value="YkuD"/>
    <property type="match status" value="1"/>
</dbReference>
<evidence type="ECO:0000256" key="3">
    <source>
        <dbReference type="ARBA" id="ARBA00022960"/>
    </source>
</evidence>
<dbReference type="PROSITE" id="PS52029">
    <property type="entry name" value="LD_TPASE"/>
    <property type="match status" value="1"/>
</dbReference>
<evidence type="ECO:0000256" key="6">
    <source>
        <dbReference type="PROSITE-ProRule" id="PRU01373"/>
    </source>
</evidence>
<dbReference type="SUPFAM" id="SSF143985">
    <property type="entry name" value="L,D-transpeptidase pre-catalytic domain-like"/>
    <property type="match status" value="1"/>
</dbReference>
<feature type="active site" description="Nucleophile" evidence="6">
    <location>
        <position position="436"/>
    </location>
</feature>
<sequence>MRKTNLIIAGSIIFVVALLLGGISYYQATRFNTHIVINNTNVGGLTAEQAMKKLKSSVLKNEVYIGKERILDEKDTKLGFTNEDLPSIKKLLEKQRTFFPSSKTVTYTLVPSKEDQYRSQTLKKLVEEKLASMNQSLKAPQDAQAHLEQSKVTISKSVKGEQYDVAELLKDYEKQEHNSTIQLNAVYIQPIEADDPIVKEEEKRLQDLLGQTIDYKVQNQVYSLKASELIKNASISKDMQYSIDTTDIKNKIAEINSSQSTLNKNYTFKTHSGSVLSVKGQTYGWAINSDKETKRIQEAFAKGETSLSASNIYGVGYSTYGIGYDNPTNNGIGDTYAEVSLSEQRIWIYKNGQLAVTTNVVTGKHVTNEDTPPGVWYIMYKESPSTLEGSSVGHTNYSVKVNYWAPFTNSGCGFHDASWRTNWAGDAYVSQGSGCCVNTPSDAMKAVYDNLSQNDPVVVY</sequence>
<dbReference type="InterPro" id="IPR022029">
    <property type="entry name" value="YoaR-like_PG-bd"/>
</dbReference>
<keyword evidence="10" id="KW-1185">Reference proteome</keyword>
<accession>A0ABV5WCV0</accession>
<evidence type="ECO:0000256" key="1">
    <source>
        <dbReference type="ARBA" id="ARBA00004752"/>
    </source>
</evidence>
<feature type="transmembrane region" description="Helical" evidence="7">
    <location>
        <begin position="7"/>
        <end position="26"/>
    </location>
</feature>
<evidence type="ECO:0000256" key="4">
    <source>
        <dbReference type="ARBA" id="ARBA00022984"/>
    </source>
</evidence>
<evidence type="ECO:0000256" key="5">
    <source>
        <dbReference type="ARBA" id="ARBA00023316"/>
    </source>
</evidence>
<protein>
    <submittedName>
        <fullName evidence="9">L,D-transpeptidase family protein</fullName>
    </submittedName>
</protein>
<evidence type="ECO:0000313" key="10">
    <source>
        <dbReference type="Proteomes" id="UP001589609"/>
    </source>
</evidence>
<dbReference type="SUPFAM" id="SSF141523">
    <property type="entry name" value="L,D-transpeptidase catalytic domain-like"/>
    <property type="match status" value="1"/>
</dbReference>
<evidence type="ECO:0000256" key="2">
    <source>
        <dbReference type="ARBA" id="ARBA00022679"/>
    </source>
</evidence>
<feature type="domain" description="L,D-TPase catalytic" evidence="8">
    <location>
        <begin position="335"/>
        <end position="460"/>
    </location>
</feature>
<gene>
    <name evidence="9" type="ORF">ACFFMS_07755</name>
</gene>
<comment type="caution">
    <text evidence="9">The sequence shown here is derived from an EMBL/GenBank/DDBJ whole genome shotgun (WGS) entry which is preliminary data.</text>
</comment>
<feature type="active site" description="Proton donor/acceptor" evidence="6">
    <location>
        <position position="415"/>
    </location>
</feature>
<dbReference type="InterPro" id="IPR050979">
    <property type="entry name" value="LD-transpeptidase"/>
</dbReference>
<dbReference type="EMBL" id="JBHMAF010000032">
    <property type="protein sequence ID" value="MFB9758414.1"/>
    <property type="molecule type" value="Genomic_DNA"/>
</dbReference>
<dbReference type="PANTHER" id="PTHR30582">
    <property type="entry name" value="L,D-TRANSPEPTIDASE"/>
    <property type="match status" value="1"/>
</dbReference>
<dbReference type="Gene3D" id="3.10.20.800">
    <property type="match status" value="1"/>
</dbReference>